<keyword evidence="2" id="KW-1185">Reference proteome</keyword>
<dbReference type="AlphaFoldDB" id="A0A7X6M5A7"/>
<evidence type="ECO:0000313" key="2">
    <source>
        <dbReference type="Proteomes" id="UP000523447"/>
    </source>
</evidence>
<dbReference type="Proteomes" id="UP000523447">
    <property type="component" value="Unassembled WGS sequence"/>
</dbReference>
<name>A0A7X6M5A7_9NOCA</name>
<sequence>MYQVLHILFQLLGLLIVGQRMGRVAWKRKPIDFEPAVTTGNQCAEYRFARWQRSR</sequence>
<accession>A0A7X6M5A7</accession>
<dbReference type="RefSeq" id="WP_168441346.1">
    <property type="nucleotide sequence ID" value="NZ_CAWPHS010000049.1"/>
</dbReference>
<protein>
    <submittedName>
        <fullName evidence="1">Uncharacterized protein</fullName>
    </submittedName>
</protein>
<comment type="caution">
    <text evidence="1">The sequence shown here is derived from an EMBL/GenBank/DDBJ whole genome shotgun (WGS) entry which is preliminary data.</text>
</comment>
<gene>
    <name evidence="1" type="ORF">HGA07_29005</name>
</gene>
<reference evidence="1 2" key="1">
    <citation type="submission" date="2020-04" db="EMBL/GenBank/DDBJ databases">
        <title>MicrobeNet Type strains.</title>
        <authorList>
            <person name="Nicholson A.C."/>
        </authorList>
    </citation>
    <scope>NUCLEOTIDE SEQUENCE [LARGE SCALE GENOMIC DNA]</scope>
    <source>
        <strain evidence="1 2">DSM 44445</strain>
    </source>
</reference>
<dbReference type="EMBL" id="JAAXPE010000053">
    <property type="protein sequence ID" value="NKY89620.1"/>
    <property type="molecule type" value="Genomic_DNA"/>
</dbReference>
<organism evidence="1 2">
    <name type="scientific">Nocardia veterana</name>
    <dbReference type="NCBI Taxonomy" id="132249"/>
    <lineage>
        <taxon>Bacteria</taxon>
        <taxon>Bacillati</taxon>
        <taxon>Actinomycetota</taxon>
        <taxon>Actinomycetes</taxon>
        <taxon>Mycobacteriales</taxon>
        <taxon>Nocardiaceae</taxon>
        <taxon>Nocardia</taxon>
    </lineage>
</organism>
<proteinExistence type="predicted"/>
<evidence type="ECO:0000313" key="1">
    <source>
        <dbReference type="EMBL" id="NKY89620.1"/>
    </source>
</evidence>